<protein>
    <submittedName>
        <fullName evidence="2">Uncharacterized protein</fullName>
    </submittedName>
</protein>
<evidence type="ECO:0000313" key="3">
    <source>
        <dbReference type="Proteomes" id="UP000265618"/>
    </source>
</evidence>
<reference evidence="2 3" key="1">
    <citation type="journal article" date="2018" name="PLoS ONE">
        <title>The draft genome of Kipferlia bialata reveals reductive genome evolution in fornicate parasites.</title>
        <authorList>
            <person name="Tanifuji G."/>
            <person name="Takabayashi S."/>
            <person name="Kume K."/>
            <person name="Takagi M."/>
            <person name="Nakayama T."/>
            <person name="Kamikawa R."/>
            <person name="Inagaki Y."/>
            <person name="Hashimoto T."/>
        </authorList>
    </citation>
    <scope>NUCLEOTIDE SEQUENCE [LARGE SCALE GENOMIC DNA]</scope>
    <source>
        <strain evidence="2">NY0173</strain>
    </source>
</reference>
<accession>A0A9K3DC93</accession>
<dbReference type="Proteomes" id="UP000265618">
    <property type="component" value="Unassembled WGS sequence"/>
</dbReference>
<keyword evidence="3" id="KW-1185">Reference proteome</keyword>
<organism evidence="2 3">
    <name type="scientific">Kipferlia bialata</name>
    <dbReference type="NCBI Taxonomy" id="797122"/>
    <lineage>
        <taxon>Eukaryota</taxon>
        <taxon>Metamonada</taxon>
        <taxon>Carpediemonas-like organisms</taxon>
        <taxon>Kipferlia</taxon>
    </lineage>
</organism>
<feature type="non-terminal residue" evidence="2">
    <location>
        <position position="1"/>
    </location>
</feature>
<comment type="caution">
    <text evidence="2">The sequence shown here is derived from an EMBL/GenBank/DDBJ whole genome shotgun (WGS) entry which is preliminary data.</text>
</comment>
<evidence type="ECO:0000256" key="1">
    <source>
        <dbReference type="SAM" id="SignalP"/>
    </source>
</evidence>
<gene>
    <name evidence="2" type="ORF">KIPB_016856</name>
</gene>
<sequence>MVSLALSLTHTLSLTPISLSNPLVLQFSRGNLSNDTMVSAGEVAVGLEFAPYYPGQVQAAVYRTLRPTYNEAVAVAKEAMSQ</sequence>
<feature type="chain" id="PRO_5039899693" evidence="1">
    <location>
        <begin position="21"/>
        <end position="82"/>
    </location>
</feature>
<evidence type="ECO:0000313" key="2">
    <source>
        <dbReference type="EMBL" id="GIQ92844.1"/>
    </source>
</evidence>
<name>A0A9K3DC93_9EUKA</name>
<dbReference type="EMBL" id="BDIP01010714">
    <property type="protein sequence ID" value="GIQ92844.1"/>
    <property type="molecule type" value="Genomic_DNA"/>
</dbReference>
<keyword evidence="1" id="KW-0732">Signal</keyword>
<feature type="signal peptide" evidence="1">
    <location>
        <begin position="1"/>
        <end position="20"/>
    </location>
</feature>
<dbReference type="AlphaFoldDB" id="A0A9K3DC93"/>
<proteinExistence type="predicted"/>